<keyword evidence="6 7" id="KW-0472">Membrane</keyword>
<proteinExistence type="inferred from homology"/>
<evidence type="ECO:0000256" key="6">
    <source>
        <dbReference type="ARBA" id="ARBA00023136"/>
    </source>
</evidence>
<evidence type="ECO:0000256" key="7">
    <source>
        <dbReference type="RuleBase" id="RU363032"/>
    </source>
</evidence>
<organism evidence="9 10">
    <name type="scientific">Muricoprocola aceti</name>
    <dbReference type="NCBI Taxonomy" id="2981772"/>
    <lineage>
        <taxon>Bacteria</taxon>
        <taxon>Bacillati</taxon>
        <taxon>Bacillota</taxon>
        <taxon>Clostridia</taxon>
        <taxon>Lachnospirales</taxon>
        <taxon>Lachnospiraceae</taxon>
        <taxon>Muricoprocola</taxon>
    </lineage>
</organism>
<dbReference type="Pfam" id="PF00528">
    <property type="entry name" value="BPD_transp_1"/>
    <property type="match status" value="1"/>
</dbReference>
<gene>
    <name evidence="9" type="ORF">OCV47_05570</name>
</gene>
<dbReference type="CDD" id="cd06261">
    <property type="entry name" value="TM_PBP2"/>
    <property type="match status" value="1"/>
</dbReference>
<keyword evidence="4 7" id="KW-0812">Transmembrane</keyword>
<dbReference type="PANTHER" id="PTHR30450">
    <property type="entry name" value="ABC TRANSPORTER PERMEASE"/>
    <property type="match status" value="1"/>
</dbReference>
<feature type="transmembrane region" description="Helical" evidence="7">
    <location>
        <begin position="20"/>
        <end position="42"/>
    </location>
</feature>
<dbReference type="InterPro" id="IPR035906">
    <property type="entry name" value="MetI-like_sf"/>
</dbReference>
<evidence type="ECO:0000259" key="8">
    <source>
        <dbReference type="PROSITE" id="PS50928"/>
    </source>
</evidence>
<evidence type="ECO:0000256" key="2">
    <source>
        <dbReference type="ARBA" id="ARBA00022448"/>
    </source>
</evidence>
<keyword evidence="10" id="KW-1185">Reference proteome</keyword>
<comment type="subcellular location">
    <subcellularLocation>
        <location evidence="1 7">Cell membrane</location>
        <topology evidence="1 7">Multi-pass membrane protein</topology>
    </subcellularLocation>
</comment>
<feature type="transmembrane region" description="Helical" evidence="7">
    <location>
        <begin position="189"/>
        <end position="211"/>
    </location>
</feature>
<evidence type="ECO:0000256" key="1">
    <source>
        <dbReference type="ARBA" id="ARBA00004651"/>
    </source>
</evidence>
<protein>
    <submittedName>
        <fullName evidence="9">ABC transporter permease</fullName>
    </submittedName>
</protein>
<feature type="transmembrane region" description="Helical" evidence="7">
    <location>
        <begin position="147"/>
        <end position="169"/>
    </location>
</feature>
<evidence type="ECO:0000256" key="4">
    <source>
        <dbReference type="ARBA" id="ARBA00022692"/>
    </source>
</evidence>
<dbReference type="Proteomes" id="UP001652338">
    <property type="component" value="Unassembled WGS sequence"/>
</dbReference>
<comment type="caution">
    <text evidence="9">The sequence shown here is derived from an EMBL/GenBank/DDBJ whole genome shotgun (WGS) entry which is preliminary data.</text>
</comment>
<evidence type="ECO:0000256" key="5">
    <source>
        <dbReference type="ARBA" id="ARBA00022989"/>
    </source>
</evidence>
<dbReference type="EMBL" id="JAOQKE010000004">
    <property type="protein sequence ID" value="MCU6724824.1"/>
    <property type="molecule type" value="Genomic_DNA"/>
</dbReference>
<dbReference type="InterPro" id="IPR000515">
    <property type="entry name" value="MetI-like"/>
</dbReference>
<dbReference type="SUPFAM" id="SSF161098">
    <property type="entry name" value="MetI-like"/>
    <property type="match status" value="1"/>
</dbReference>
<feature type="domain" description="ABC transmembrane type-1" evidence="8">
    <location>
        <begin position="14"/>
        <end position="208"/>
    </location>
</feature>
<dbReference type="PANTHER" id="PTHR30450:SF1">
    <property type="entry name" value="D-METHIONINE TRANSPORT SYSTEM PERMEASE PROTEIN METI-RELATED"/>
    <property type="match status" value="1"/>
</dbReference>
<evidence type="ECO:0000313" key="10">
    <source>
        <dbReference type="Proteomes" id="UP001652338"/>
    </source>
</evidence>
<keyword evidence="2 7" id="KW-0813">Transport</keyword>
<evidence type="ECO:0000313" key="9">
    <source>
        <dbReference type="EMBL" id="MCU6724824.1"/>
    </source>
</evidence>
<comment type="similarity">
    <text evidence="7">Belongs to the binding-protein-dependent transport system permease family.</text>
</comment>
<reference evidence="9 10" key="1">
    <citation type="journal article" date="2021" name="ISME Commun">
        <title>Automated analysis of genomic sequences facilitates high-throughput and comprehensive description of bacteria.</title>
        <authorList>
            <person name="Hitch T.C.A."/>
        </authorList>
    </citation>
    <scope>NUCLEOTIDE SEQUENCE [LARGE SCALE GENOMIC DNA]</scope>
    <source>
        <strain evidence="9 10">Sanger_29</strain>
    </source>
</reference>
<dbReference type="Gene3D" id="1.10.3720.10">
    <property type="entry name" value="MetI-like"/>
    <property type="match status" value="1"/>
</dbReference>
<dbReference type="InterPro" id="IPR051322">
    <property type="entry name" value="AA_ABC_Transporter_Permease"/>
</dbReference>
<name>A0ABT2SJY8_9FIRM</name>
<feature type="transmembrane region" description="Helical" evidence="7">
    <location>
        <begin position="63"/>
        <end position="81"/>
    </location>
</feature>
<dbReference type="NCBIfam" id="NF008049">
    <property type="entry name" value="PRK10782.1"/>
    <property type="match status" value="1"/>
</dbReference>
<keyword evidence="3" id="KW-1003">Cell membrane</keyword>
<sequence length="221" mass="24167">MWDSTVIMMIVRGIGETLYMTLTSTLMGYVLGLPMGILLVICAKDGICPNAFVYKIFDLVSNIFRSIPFLILLILVMPLTAKLVGKSYGSTATIVPLTFAAAPYIARMVESSLKEVDRGVIEAAQSMGASTWEIVWKVYLKEARTSLIVNATIATGTILGYSAMAGTVGGGGLGDIAIRYGYYRYQVDIMIVTVIILVLLVQLFQSIGMLISRKMDKRRID</sequence>
<dbReference type="PROSITE" id="PS50928">
    <property type="entry name" value="ABC_TM1"/>
    <property type="match status" value="1"/>
</dbReference>
<dbReference type="RefSeq" id="WP_256296887.1">
    <property type="nucleotide sequence ID" value="NZ_JAOQKE010000004.1"/>
</dbReference>
<accession>A0ABT2SJY8</accession>
<evidence type="ECO:0000256" key="3">
    <source>
        <dbReference type="ARBA" id="ARBA00022475"/>
    </source>
</evidence>
<keyword evidence="5 7" id="KW-1133">Transmembrane helix</keyword>